<gene>
    <name evidence="4" type="ORF">C0Q70_12082</name>
</gene>
<sequence>MSVNYSANQTTFFVPQRPARREGFTQFVATDGGHLLPGVQRTRSSPWGSFVGTWDMPHKLPGNNILNRTARSERAALRFETEKEQAAEVLSGELKQRKAYDPVMKDVFPRKEDNKLQAVPQSSQRCPSVPPADTQGGTYLRASPEMADLTQPENAHYQQLHESQLPKPGTPGNAVRDESRTHMSPSCQDACHGEKSRTPVNWPVAKSPQPFQAPRERINSPANLQSSLLPDAIDVPGERISSPINWPVAKSPQPPTK</sequence>
<dbReference type="GO" id="GO:0044782">
    <property type="term" value="P:cilium organization"/>
    <property type="evidence" value="ECO:0007669"/>
    <property type="project" value="TreeGrafter"/>
</dbReference>
<dbReference type="EMBL" id="PZQS01000007">
    <property type="protein sequence ID" value="PVD26934.1"/>
    <property type="molecule type" value="Genomic_DNA"/>
</dbReference>
<feature type="region of interest" description="Disordered" evidence="3">
    <location>
        <begin position="115"/>
        <end position="139"/>
    </location>
</feature>
<dbReference type="AlphaFoldDB" id="A0A2T7P0J0"/>
<accession>A0A2T7P0J0</accession>
<dbReference type="InterPro" id="IPR038797">
    <property type="entry name" value="Fltp"/>
</dbReference>
<organism evidence="4 5">
    <name type="scientific">Pomacea canaliculata</name>
    <name type="common">Golden apple snail</name>
    <dbReference type="NCBI Taxonomy" id="400727"/>
    <lineage>
        <taxon>Eukaryota</taxon>
        <taxon>Metazoa</taxon>
        <taxon>Spiralia</taxon>
        <taxon>Lophotrochozoa</taxon>
        <taxon>Mollusca</taxon>
        <taxon>Gastropoda</taxon>
        <taxon>Caenogastropoda</taxon>
        <taxon>Architaenioglossa</taxon>
        <taxon>Ampullarioidea</taxon>
        <taxon>Ampullariidae</taxon>
        <taxon>Pomacea</taxon>
    </lineage>
</organism>
<dbReference type="Proteomes" id="UP000245119">
    <property type="component" value="Linkage Group LG7"/>
</dbReference>
<evidence type="ECO:0000313" key="4">
    <source>
        <dbReference type="EMBL" id="PVD26934.1"/>
    </source>
</evidence>
<name>A0A2T7P0J0_POMCA</name>
<reference evidence="4 5" key="1">
    <citation type="submission" date="2018-04" db="EMBL/GenBank/DDBJ databases">
        <title>The genome of golden apple snail Pomacea canaliculata provides insight into stress tolerance and invasive adaptation.</title>
        <authorList>
            <person name="Liu C."/>
            <person name="Liu B."/>
            <person name="Ren Y."/>
            <person name="Zhang Y."/>
            <person name="Wang H."/>
            <person name="Li S."/>
            <person name="Jiang F."/>
            <person name="Yin L."/>
            <person name="Zhang G."/>
            <person name="Qian W."/>
            <person name="Fan W."/>
        </authorList>
    </citation>
    <scope>NUCLEOTIDE SEQUENCE [LARGE SCALE GENOMIC DNA]</scope>
    <source>
        <strain evidence="4">SZHN2017</strain>
        <tissue evidence="4">Muscle</tissue>
    </source>
</reference>
<evidence type="ECO:0000313" key="5">
    <source>
        <dbReference type="Proteomes" id="UP000245119"/>
    </source>
</evidence>
<dbReference type="Pfam" id="PF22611">
    <property type="entry name" value="CFAP126"/>
    <property type="match status" value="1"/>
</dbReference>
<feature type="region of interest" description="Disordered" evidence="3">
    <location>
        <begin position="156"/>
        <end position="257"/>
    </location>
</feature>
<proteinExistence type="inferred from homology"/>
<evidence type="ECO:0000256" key="1">
    <source>
        <dbReference type="ARBA" id="ARBA00009887"/>
    </source>
</evidence>
<comment type="caution">
    <text evidence="4">The sequence shown here is derived from an EMBL/GenBank/DDBJ whole genome shotgun (WGS) entry which is preliminary data.</text>
</comment>
<dbReference type="PANTHER" id="PTHR34639">
    <property type="entry name" value="PROTEIN FLATTOP"/>
    <property type="match status" value="1"/>
</dbReference>
<dbReference type="CDD" id="cd23705">
    <property type="entry name" value="Flattop"/>
    <property type="match status" value="1"/>
</dbReference>
<dbReference type="STRING" id="400727.A0A2T7P0J0"/>
<comment type="similarity">
    <text evidence="1">Belongs to the Flattop family.</text>
</comment>
<dbReference type="PANTHER" id="PTHR34639:SF1">
    <property type="entry name" value="PROTEIN FLATTOP"/>
    <property type="match status" value="1"/>
</dbReference>
<evidence type="ECO:0000256" key="3">
    <source>
        <dbReference type="SAM" id="MobiDB-lite"/>
    </source>
</evidence>
<dbReference type="OrthoDB" id="521617at2759"/>
<keyword evidence="5" id="KW-1185">Reference proteome</keyword>
<dbReference type="GO" id="GO:0036064">
    <property type="term" value="C:ciliary basal body"/>
    <property type="evidence" value="ECO:0007669"/>
    <property type="project" value="TreeGrafter"/>
</dbReference>
<protein>
    <recommendedName>
        <fullName evidence="2">Cilia- and flagella-associated protein 126</fullName>
    </recommendedName>
</protein>
<evidence type="ECO:0000256" key="2">
    <source>
        <dbReference type="ARBA" id="ARBA00033306"/>
    </source>
</evidence>